<protein>
    <recommendedName>
        <fullName evidence="5">MetA-pathway of phenol degradation</fullName>
    </recommendedName>
</protein>
<dbReference type="AlphaFoldDB" id="A0A0L6CY15"/>
<proteinExistence type="predicted"/>
<evidence type="ECO:0000256" key="2">
    <source>
        <dbReference type="SAM" id="SignalP"/>
    </source>
</evidence>
<dbReference type="EMBL" id="LGVV01000006">
    <property type="protein sequence ID" value="KNX42616.1"/>
    <property type="molecule type" value="Genomic_DNA"/>
</dbReference>
<feature type="compositionally biased region" description="Basic residues" evidence="1">
    <location>
        <begin position="38"/>
        <end position="47"/>
    </location>
</feature>
<evidence type="ECO:0000256" key="1">
    <source>
        <dbReference type="SAM" id="MobiDB-lite"/>
    </source>
</evidence>
<dbReference type="InterPro" id="IPR025737">
    <property type="entry name" value="FApF"/>
</dbReference>
<feature type="chain" id="PRO_5005563254" description="MetA-pathway of phenol degradation" evidence="2">
    <location>
        <begin position="23"/>
        <end position="371"/>
    </location>
</feature>
<name>A0A0L6CY15_9RHOB</name>
<evidence type="ECO:0000313" key="3">
    <source>
        <dbReference type="EMBL" id="KNX42616.1"/>
    </source>
</evidence>
<dbReference type="RefSeq" id="WP_050661628.1">
    <property type="nucleotide sequence ID" value="NZ_CP118494.1"/>
</dbReference>
<organism evidence="3 4">
    <name type="scientific">Roseovarius tolerans</name>
    <dbReference type="NCBI Taxonomy" id="74031"/>
    <lineage>
        <taxon>Bacteria</taxon>
        <taxon>Pseudomonadati</taxon>
        <taxon>Pseudomonadota</taxon>
        <taxon>Alphaproteobacteria</taxon>
        <taxon>Rhodobacterales</taxon>
        <taxon>Roseobacteraceae</taxon>
        <taxon>Roseovarius</taxon>
    </lineage>
</organism>
<evidence type="ECO:0008006" key="5">
    <source>
        <dbReference type="Google" id="ProtNLM"/>
    </source>
</evidence>
<dbReference type="Pfam" id="PF13557">
    <property type="entry name" value="Phenol_MetA_deg"/>
    <property type="match status" value="1"/>
</dbReference>
<comment type="caution">
    <text evidence="3">The sequence shown here is derived from an EMBL/GenBank/DDBJ whole genome shotgun (WGS) entry which is preliminary data.</text>
</comment>
<dbReference type="Proteomes" id="UP000037046">
    <property type="component" value="Unassembled WGS sequence"/>
</dbReference>
<dbReference type="PATRIC" id="fig|74031.6.peg.702"/>
<reference evidence="4" key="1">
    <citation type="submission" date="2015-07" db="EMBL/GenBank/DDBJ databases">
        <title>Draft Genome Sequence of Roseovarius tolerans EL-164, a producer of N-Acylated Alanine Methyl Esters (NAMEs).</title>
        <authorList>
            <person name="Voget S."/>
            <person name="Bruns H."/>
            <person name="Wagner-Doebler I."/>
            <person name="Schulz S."/>
            <person name="Daniel R."/>
        </authorList>
    </citation>
    <scope>NUCLEOTIDE SEQUENCE [LARGE SCALE GENOMIC DNA]</scope>
    <source>
        <strain evidence="4">EL-164</strain>
    </source>
</reference>
<keyword evidence="2" id="KW-0732">Signal</keyword>
<dbReference type="STRING" id="74031.SAMN04488077_103245"/>
<evidence type="ECO:0000313" key="4">
    <source>
        <dbReference type="Proteomes" id="UP000037046"/>
    </source>
</evidence>
<sequence length="371" mass="39962">MLKRTLGAALACAVLLATMAAAQTMPPMTMQTGGKMPRGQHHMHHHGPVGLPGRHQLPEGRVVLTYRLGAMSMSGIRSGTDDLDAATLVTTVPNAFAGMPGQPPTIRMAPVEMTGQMHMLGAMYGVSNRLTLMGMLPYIRKSMTMRTYAGPTGTTVLGQSTASSEGLGDLRLGALWSLHKAGRSRAALGLGLSLPTGSITESGQMLSPMGTTPTMRLAYSMQLGSGTYDLHPSLTWESGRGAMNWGGQLRGILRLDRNHAGYRRGHEAALTGWLSYRAAPWISYSGRLEYRYADHIHGRDPQIMGPSLGADPQNYGGRYVTLYAGADITPRKGPLKGHLIGFELGLPIHQDLNGVQSETDWSFALAWRKPF</sequence>
<feature type="region of interest" description="Disordered" evidence="1">
    <location>
        <begin position="33"/>
        <end position="56"/>
    </location>
</feature>
<accession>A0A0L6CY15</accession>
<keyword evidence="4" id="KW-1185">Reference proteome</keyword>
<dbReference type="OrthoDB" id="5450709at2"/>
<gene>
    <name evidence="3" type="ORF">ROTO_06830</name>
</gene>
<feature type="signal peptide" evidence="2">
    <location>
        <begin position="1"/>
        <end position="22"/>
    </location>
</feature>